<evidence type="ECO:0000313" key="3">
    <source>
        <dbReference type="Proteomes" id="UP000539350"/>
    </source>
</evidence>
<sequence>MALGSSAASAQVYYRWIDERGNLAHSDRPPQGFDYEVIAARSPLKRVVRAKEGAVPAEITPRAGNRFEPVERNSADQIAKKNPELCARGRSNLSILNSRSDIRLRDNNGELRFLNEEEKSAQLAQAQAMIKAHCP</sequence>
<comment type="caution">
    <text evidence="2">The sequence shown here is derived from an EMBL/GenBank/DDBJ whole genome shotgun (WGS) entry which is preliminary data.</text>
</comment>
<dbReference type="Proteomes" id="UP000539350">
    <property type="component" value="Unassembled WGS sequence"/>
</dbReference>
<evidence type="ECO:0000313" key="2">
    <source>
        <dbReference type="EMBL" id="MBA6414322.1"/>
    </source>
</evidence>
<feature type="domain" description="DUF4124" evidence="1">
    <location>
        <begin position="2"/>
        <end position="41"/>
    </location>
</feature>
<organism evidence="2 3">
    <name type="scientific">Sediminihaliea albiluteola</name>
    <dbReference type="NCBI Taxonomy" id="2758564"/>
    <lineage>
        <taxon>Bacteria</taxon>
        <taxon>Pseudomonadati</taxon>
        <taxon>Pseudomonadota</taxon>
        <taxon>Gammaproteobacteria</taxon>
        <taxon>Cellvibrionales</taxon>
        <taxon>Halieaceae</taxon>
        <taxon>Sediminihaliea</taxon>
    </lineage>
</organism>
<dbReference type="InterPro" id="IPR025392">
    <property type="entry name" value="DUF4124"/>
</dbReference>
<dbReference type="AlphaFoldDB" id="A0A7W2YKQ4"/>
<evidence type="ECO:0000259" key="1">
    <source>
        <dbReference type="Pfam" id="PF13511"/>
    </source>
</evidence>
<reference evidence="2 3" key="1">
    <citation type="submission" date="2020-07" db="EMBL/GenBank/DDBJ databases">
        <title>Halieaceae bacterium, F7430, whole genome shotgun sequencing project.</title>
        <authorList>
            <person name="Jiang S."/>
            <person name="Liu Z.W."/>
            <person name="Du Z.J."/>
        </authorList>
    </citation>
    <scope>NUCLEOTIDE SEQUENCE [LARGE SCALE GENOMIC DNA]</scope>
    <source>
        <strain evidence="2 3">F7430</strain>
    </source>
</reference>
<proteinExistence type="predicted"/>
<dbReference type="Pfam" id="PF13511">
    <property type="entry name" value="DUF4124"/>
    <property type="match status" value="1"/>
</dbReference>
<dbReference type="EMBL" id="JACFXU010000018">
    <property type="protein sequence ID" value="MBA6414322.1"/>
    <property type="molecule type" value="Genomic_DNA"/>
</dbReference>
<keyword evidence="3" id="KW-1185">Reference proteome</keyword>
<protein>
    <submittedName>
        <fullName evidence="2">DUF4124 domain-containing protein</fullName>
    </submittedName>
</protein>
<name>A0A7W2YKQ4_9GAMM</name>
<accession>A0A7W2YKQ4</accession>
<gene>
    <name evidence="2" type="ORF">H2508_14495</name>
</gene>